<feature type="region of interest" description="Disordered" evidence="1">
    <location>
        <begin position="142"/>
        <end position="161"/>
    </location>
</feature>
<protein>
    <submittedName>
        <fullName evidence="2">Uncharacterized protein</fullName>
    </submittedName>
</protein>
<dbReference type="AlphaFoldDB" id="A0A5C6FGQ3"/>
<dbReference type="Proteomes" id="UP000318288">
    <property type="component" value="Unassembled WGS sequence"/>
</dbReference>
<feature type="compositionally biased region" description="Polar residues" evidence="1">
    <location>
        <begin position="382"/>
        <end position="397"/>
    </location>
</feature>
<evidence type="ECO:0000313" key="3">
    <source>
        <dbReference type="Proteomes" id="UP000318288"/>
    </source>
</evidence>
<keyword evidence="3" id="KW-1185">Reference proteome</keyword>
<comment type="caution">
    <text evidence="2">The sequence shown here is derived from an EMBL/GenBank/DDBJ whole genome shotgun (WGS) entry which is preliminary data.</text>
</comment>
<dbReference type="RefSeq" id="WP_146454556.1">
    <property type="nucleotide sequence ID" value="NZ_SJPW01000001.1"/>
</dbReference>
<accession>A0A5C6FGQ3</accession>
<reference evidence="2 3" key="1">
    <citation type="submission" date="2019-02" db="EMBL/GenBank/DDBJ databases">
        <title>Deep-cultivation of Planctomycetes and their phenomic and genomic characterization uncovers novel biology.</title>
        <authorList>
            <person name="Wiegand S."/>
            <person name="Jogler M."/>
            <person name="Boedeker C."/>
            <person name="Pinto D."/>
            <person name="Vollmers J."/>
            <person name="Rivas-Marin E."/>
            <person name="Kohn T."/>
            <person name="Peeters S.H."/>
            <person name="Heuer A."/>
            <person name="Rast P."/>
            <person name="Oberbeckmann S."/>
            <person name="Bunk B."/>
            <person name="Jeske O."/>
            <person name="Meyerdierks A."/>
            <person name="Storesund J.E."/>
            <person name="Kallscheuer N."/>
            <person name="Luecker S."/>
            <person name="Lage O.M."/>
            <person name="Pohl T."/>
            <person name="Merkel B.J."/>
            <person name="Hornburger P."/>
            <person name="Mueller R.-W."/>
            <person name="Bruemmer F."/>
            <person name="Labrenz M."/>
            <person name="Spormann A.M."/>
            <person name="Op Den Camp H."/>
            <person name="Overmann J."/>
            <person name="Amann R."/>
            <person name="Jetten M.S.M."/>
            <person name="Mascher T."/>
            <person name="Medema M.H."/>
            <person name="Devos D.P."/>
            <person name="Kaster A.-K."/>
            <person name="Ovreas L."/>
            <person name="Rohde M."/>
            <person name="Galperin M.Y."/>
            <person name="Jogler C."/>
        </authorList>
    </citation>
    <scope>NUCLEOTIDE SEQUENCE [LARGE SCALE GENOMIC DNA]</scope>
    <source>
        <strain evidence="2 3">Poly51</strain>
    </source>
</reference>
<evidence type="ECO:0000256" key="1">
    <source>
        <dbReference type="SAM" id="MobiDB-lite"/>
    </source>
</evidence>
<evidence type="ECO:0000313" key="2">
    <source>
        <dbReference type="EMBL" id="TWU60618.1"/>
    </source>
</evidence>
<dbReference type="EMBL" id="SJPW01000001">
    <property type="protein sequence ID" value="TWU60618.1"/>
    <property type="molecule type" value="Genomic_DNA"/>
</dbReference>
<feature type="region of interest" description="Disordered" evidence="1">
    <location>
        <begin position="343"/>
        <end position="409"/>
    </location>
</feature>
<gene>
    <name evidence="2" type="ORF">Poly51_08960</name>
</gene>
<name>A0A5C6FGQ3_9BACT</name>
<feature type="region of interest" description="Disordered" evidence="1">
    <location>
        <begin position="107"/>
        <end position="135"/>
    </location>
</feature>
<sequence length="576" mass="60439">MTVSNCPRCAEPFRLPVDPDQAGILPEGAYGQCPWCHETFEMSDLMRSLPPMLVVKSAGGEPISIERPVAEVASQGFAHAATAAGAAMGAGVGMAGVAAQSSDLIDGDEEEFGSPQAANDHEIDDAYDDDPSNVDTHATVANETIKSDDWSFPTDENPVEDPMADDEVELLDEVEEDDHDDDEHVVPSIDDAPMDYQWAGQENEIDDDSWSDGTDIAAMRVSRSNRRSKGGAAWKTAVGVIVGGALSLPIADGLLTLAGRESMLGIWPSKSTATADTGVRASAPMQLDDSDDEGMDLDGRTMEVPTPDVAMDAIESDALDQLGVAAPEVAISDAAGIQPPELEIPEMSLPDGSFAESDTSEPDVDQGGMNLPDAQPGVPAPDSNSVFAMPGETSQPEMNPLDETPEPDAKVASDDVFSKPVIMDTPPTESAELTAAVDEANEMLDQVLAMSPSDPLRTKAMAMTYREISEVGMLADGNSESAKALLTRVKESPLLSKYENAATNWFTYNGRTTKGILVVGKAGTNAGSPTITVGNGTEIIVTGSASMPLSDQVIALGRIVGTGEQSTIELAVAEPL</sequence>
<dbReference type="OrthoDB" id="266044at2"/>
<organism evidence="2 3">
    <name type="scientific">Rubripirellula tenax</name>
    <dbReference type="NCBI Taxonomy" id="2528015"/>
    <lineage>
        <taxon>Bacteria</taxon>
        <taxon>Pseudomonadati</taxon>
        <taxon>Planctomycetota</taxon>
        <taxon>Planctomycetia</taxon>
        <taxon>Pirellulales</taxon>
        <taxon>Pirellulaceae</taxon>
        <taxon>Rubripirellula</taxon>
    </lineage>
</organism>
<proteinExistence type="predicted"/>
<feature type="compositionally biased region" description="Acidic residues" evidence="1">
    <location>
        <begin position="122"/>
        <end position="132"/>
    </location>
</feature>